<evidence type="ECO:0000313" key="1">
    <source>
        <dbReference type="EMBL" id="RKD76110.1"/>
    </source>
</evidence>
<dbReference type="OrthoDB" id="256574at2"/>
<keyword evidence="1" id="KW-0808">Transferase</keyword>
<proteinExistence type="predicted"/>
<dbReference type="EMBL" id="RAPK01000006">
    <property type="protein sequence ID" value="RKD76110.1"/>
    <property type="molecule type" value="Genomic_DNA"/>
</dbReference>
<dbReference type="AlphaFoldDB" id="A0A419V7U4"/>
<dbReference type="InterPro" id="IPR042257">
    <property type="entry name" value="DGOK_C"/>
</dbReference>
<name>A0A419V7U4_9BACL</name>
<protein>
    <submittedName>
        <fullName evidence="1">2-dehydro-3-deoxygalactonokinase</fullName>
    </submittedName>
</protein>
<dbReference type="CDD" id="cd24012">
    <property type="entry name" value="ASKHA_NBD_KDGal-kinase"/>
    <property type="match status" value="1"/>
</dbReference>
<reference evidence="1 2" key="1">
    <citation type="submission" date="2018-09" db="EMBL/GenBank/DDBJ databases">
        <title>Genomic Encyclopedia of Archaeal and Bacterial Type Strains, Phase II (KMG-II): from individual species to whole genera.</title>
        <authorList>
            <person name="Goeker M."/>
        </authorList>
    </citation>
    <scope>NUCLEOTIDE SEQUENCE [LARGE SCALE GENOMIC DNA]</scope>
    <source>
        <strain evidence="1 2">DSM 17008</strain>
    </source>
</reference>
<dbReference type="Proteomes" id="UP000285120">
    <property type="component" value="Unassembled WGS sequence"/>
</dbReference>
<dbReference type="Gene3D" id="3.30.420.300">
    <property type="entry name" value="2-keto-3-deoxy-galactonokinase, substrate binding domain"/>
    <property type="match status" value="1"/>
</dbReference>
<evidence type="ECO:0000313" key="2">
    <source>
        <dbReference type="Proteomes" id="UP000285120"/>
    </source>
</evidence>
<dbReference type="GO" id="GO:0034194">
    <property type="term" value="P:D-galactonate catabolic process"/>
    <property type="evidence" value="ECO:0007669"/>
    <property type="project" value="InterPro"/>
</dbReference>
<keyword evidence="2" id="KW-1185">Reference proteome</keyword>
<keyword evidence="1" id="KW-0418">Kinase</keyword>
<accession>A0A419V7U4</accession>
<organism evidence="1 2">
    <name type="scientific">Sinobaca qinghaiensis</name>
    <dbReference type="NCBI Taxonomy" id="342944"/>
    <lineage>
        <taxon>Bacteria</taxon>
        <taxon>Bacillati</taxon>
        <taxon>Bacillota</taxon>
        <taxon>Bacilli</taxon>
        <taxon>Bacillales</taxon>
        <taxon>Sporolactobacillaceae</taxon>
        <taxon>Sinobaca</taxon>
    </lineage>
</organism>
<dbReference type="GO" id="GO:0008671">
    <property type="term" value="F:2-dehydro-3-deoxygalactonokinase activity"/>
    <property type="evidence" value="ECO:0007669"/>
    <property type="project" value="InterPro"/>
</dbReference>
<dbReference type="Pfam" id="PF05035">
    <property type="entry name" value="DGOK"/>
    <property type="match status" value="1"/>
</dbReference>
<comment type="caution">
    <text evidence="1">The sequence shown here is derived from an EMBL/GenBank/DDBJ whole genome shotgun (WGS) entry which is preliminary data.</text>
</comment>
<dbReference type="Gene3D" id="3.30.420.310">
    <property type="entry name" value="2-keto-3-deoxy-galactonokinase, C-terminal domain"/>
    <property type="match status" value="1"/>
</dbReference>
<dbReference type="InterPro" id="IPR042258">
    <property type="entry name" value="DGOK_N"/>
</dbReference>
<dbReference type="RefSeq" id="WP_120191528.1">
    <property type="nucleotide sequence ID" value="NZ_RAPK01000006.1"/>
</dbReference>
<sequence>MKYIMLIDSGTTNSRIRLIDQSSSAVEGSVKVEAGVRNTAMSGSNEELKQAVKQGIEKILRDNSIQKQDIQYILASGMITSNLGLHEVAHQKAPADTEKLAAAMEKRCLEEMLYIPCYFIPGLKSMEEIEGRTEVLDVMRGEETEAFGLLDVMQLSGDGILMLPGSHTKWIRADGCGKLLWSSTSLSGELLKAVQSRTILSDSLPEGLITKLDERALWKGFSAAETMGVNRALFQIRLQHLSGSTEENERANFLTGVIFHSDITALKEMNQQNGGWVLIGGSFPLKDAAASLIKRTLPEIEVIEASSEQVERGAWRGPLVIAEQKEELSK</sequence>
<gene>
    <name evidence="1" type="ORF">ATL39_0322</name>
</gene>
<dbReference type="InterPro" id="IPR007729">
    <property type="entry name" value="DGOK"/>
</dbReference>